<proteinExistence type="predicted"/>
<feature type="compositionally biased region" description="Acidic residues" evidence="1">
    <location>
        <begin position="662"/>
        <end position="678"/>
    </location>
</feature>
<feature type="compositionally biased region" description="Low complexity" evidence="1">
    <location>
        <begin position="450"/>
        <end position="460"/>
    </location>
</feature>
<reference evidence="3 4" key="1">
    <citation type="submission" date="2017-08" db="EMBL/GenBank/DDBJ databases">
        <title>Acidophilic green algal genome provides insights into adaptation to an acidic environment.</title>
        <authorList>
            <person name="Hirooka S."/>
            <person name="Hirose Y."/>
            <person name="Kanesaki Y."/>
            <person name="Higuchi S."/>
            <person name="Fujiwara T."/>
            <person name="Onuma R."/>
            <person name="Era A."/>
            <person name="Ohbayashi R."/>
            <person name="Uzuka A."/>
            <person name="Nozaki H."/>
            <person name="Yoshikawa H."/>
            <person name="Miyagishima S.Y."/>
        </authorList>
    </citation>
    <scope>NUCLEOTIDE SEQUENCE [LARGE SCALE GENOMIC DNA]</scope>
    <source>
        <strain evidence="3 4">NIES-2499</strain>
    </source>
</reference>
<gene>
    <name evidence="3" type="ORF">CEUSTIGMA_g5383.t1</name>
</gene>
<dbReference type="PANTHER" id="PTHR47219:SF20">
    <property type="entry name" value="TBC1 DOMAIN FAMILY MEMBER 2B"/>
    <property type="match status" value="1"/>
</dbReference>
<dbReference type="GO" id="GO:0005096">
    <property type="term" value="F:GTPase activator activity"/>
    <property type="evidence" value="ECO:0007669"/>
    <property type="project" value="TreeGrafter"/>
</dbReference>
<dbReference type="GO" id="GO:0031267">
    <property type="term" value="F:small GTPase binding"/>
    <property type="evidence" value="ECO:0007669"/>
    <property type="project" value="TreeGrafter"/>
</dbReference>
<feature type="compositionally biased region" description="Acidic residues" evidence="1">
    <location>
        <begin position="465"/>
        <end position="480"/>
    </location>
</feature>
<evidence type="ECO:0000313" key="4">
    <source>
        <dbReference type="Proteomes" id="UP000232323"/>
    </source>
</evidence>
<dbReference type="OrthoDB" id="294251at2759"/>
<feature type="region of interest" description="Disordered" evidence="1">
    <location>
        <begin position="587"/>
        <end position="695"/>
    </location>
</feature>
<dbReference type="PANTHER" id="PTHR47219">
    <property type="entry name" value="RAB GTPASE-ACTIVATING PROTEIN 1-LIKE"/>
    <property type="match status" value="1"/>
</dbReference>
<dbReference type="Proteomes" id="UP000232323">
    <property type="component" value="Unassembled WGS sequence"/>
</dbReference>
<feature type="compositionally biased region" description="Polar residues" evidence="1">
    <location>
        <begin position="627"/>
        <end position="650"/>
    </location>
</feature>
<dbReference type="PROSITE" id="PS50086">
    <property type="entry name" value="TBC_RABGAP"/>
    <property type="match status" value="1"/>
</dbReference>
<feature type="compositionally biased region" description="Basic and acidic residues" evidence="1">
    <location>
        <begin position="357"/>
        <end position="378"/>
    </location>
</feature>
<dbReference type="FunFam" id="1.10.8.270:FF:000016">
    <property type="entry name" value="TBC1 domain family member 2A"/>
    <property type="match status" value="1"/>
</dbReference>
<feature type="compositionally biased region" description="Basic and acidic residues" evidence="1">
    <location>
        <begin position="803"/>
        <end position="818"/>
    </location>
</feature>
<dbReference type="Gene3D" id="1.10.10.750">
    <property type="entry name" value="Ypt/Rab-GAP domain of gyp1p, domain 1"/>
    <property type="match status" value="1"/>
</dbReference>
<feature type="region of interest" description="Disordered" evidence="1">
    <location>
        <begin position="1"/>
        <end position="24"/>
    </location>
</feature>
<sequence>MSTRDRRIVDEDEYYDPPQRRKEKVSRDYYGFKLNLKAQQRQERQECSTSAEAALPSWSFVPQGGSWPGSNKLKKMIRKGIPPEYRGSVWMHISGAEDMQRSRPTSYFRGLASSESKSKALHQIELDLPRTFPGHKWVESEEGMLQLRHVLVAFSIHCKDVGYCQGLNFIAAILLLATDKDEESAFWLLVCLVENILLPKMFVETLEGCLIEMHALGVILSQKKPNLEKHMRSIDAGPEIFSTDWFLCLFCTVFPSETTTRVLDALFNEGSKILFRVSIALLKMNESMLLGCDNPGDIVASLKESALNMHNRDKLMKVAFDGIGSFPLSNIVKARQVAAVEVEAILREREAARRRQELKAKLESQRRRRDEEAERMMDDDIPDDDEEDGVQVLTQAAVQAGQVIQGGARHLTKGLGMVANTAKMAAWKLGDAAAAGFPSPDEYRRRQEAMEQQQRLQQQQRRQDEEEEEEDDEEDDDDDIPSPVPQRRAGQQVQQNVVSKNLGKAVHKVEVAANQNIVGRAVIGTAGAVVGTAGTVVKGAGEMVVGTAGFVARGAGKAASRLRGYGPGGAEDEEASAVNGYYGRYMQNGKPGRQGRQQEALFEEEEEDDDEEEAAQHRRRGAAGRPSASQRKQQQGVPSRTSAGTPSQQNRGAGRMRRGGAADEEEVEEEQDYQEEEGGGGVRTQDGSSGNVWTKGFGFVARGALQAVTRIGDVTTDGFKKIGDATTDGFKKLAGQGGANDDEEEEEVEDYSQRRPPSRQVRGGNTSSSGAASAATQNGAQQGRGGRSGGSSSKNSGEVPPDNGREAVRSRGRRQQEHYEDEEEEEEEEPEEVELTAKQRWLLAQQQRRR</sequence>
<organism evidence="3 4">
    <name type="scientific">Chlamydomonas eustigma</name>
    <dbReference type="NCBI Taxonomy" id="1157962"/>
    <lineage>
        <taxon>Eukaryota</taxon>
        <taxon>Viridiplantae</taxon>
        <taxon>Chlorophyta</taxon>
        <taxon>core chlorophytes</taxon>
        <taxon>Chlorophyceae</taxon>
        <taxon>CS clade</taxon>
        <taxon>Chlamydomonadales</taxon>
        <taxon>Chlamydomonadaceae</taxon>
        <taxon>Chlamydomonas</taxon>
    </lineage>
</organism>
<dbReference type="InterPro" id="IPR000195">
    <property type="entry name" value="Rab-GAP-TBC_dom"/>
</dbReference>
<name>A0A250X4F1_9CHLO</name>
<evidence type="ECO:0000256" key="1">
    <source>
        <dbReference type="SAM" id="MobiDB-lite"/>
    </source>
</evidence>
<dbReference type="Gene3D" id="1.10.472.80">
    <property type="entry name" value="Ypt/Rab-GAP domain of gyp1p, domain 3"/>
    <property type="match status" value="1"/>
</dbReference>
<dbReference type="InterPro" id="IPR050302">
    <property type="entry name" value="Rab_GAP_TBC_domain"/>
</dbReference>
<dbReference type="AlphaFoldDB" id="A0A250X4F1"/>
<accession>A0A250X4F1</accession>
<dbReference type="SMART" id="SM00164">
    <property type="entry name" value="TBC"/>
    <property type="match status" value="1"/>
</dbReference>
<protein>
    <recommendedName>
        <fullName evidence="2">Rab-GAP TBC domain-containing protein</fullName>
    </recommendedName>
</protein>
<dbReference type="STRING" id="1157962.A0A250X4F1"/>
<comment type="caution">
    <text evidence="3">The sequence shown here is derived from an EMBL/GenBank/DDBJ whole genome shotgun (WGS) entry which is preliminary data.</text>
</comment>
<feature type="compositionally biased region" description="Low complexity" evidence="1">
    <location>
        <begin position="763"/>
        <end position="781"/>
    </location>
</feature>
<feature type="region of interest" description="Disordered" evidence="1">
    <location>
        <begin position="709"/>
        <end position="838"/>
    </location>
</feature>
<evidence type="ECO:0000313" key="3">
    <source>
        <dbReference type="EMBL" id="GAX77941.1"/>
    </source>
</evidence>
<keyword evidence="4" id="KW-1185">Reference proteome</keyword>
<dbReference type="EMBL" id="BEGY01000028">
    <property type="protein sequence ID" value="GAX77941.1"/>
    <property type="molecule type" value="Genomic_DNA"/>
</dbReference>
<feature type="compositionally biased region" description="Acidic residues" evidence="1">
    <location>
        <begin position="819"/>
        <end position="834"/>
    </location>
</feature>
<evidence type="ECO:0000259" key="2">
    <source>
        <dbReference type="PROSITE" id="PS50086"/>
    </source>
</evidence>
<feature type="compositionally biased region" description="Acidic residues" evidence="1">
    <location>
        <begin position="601"/>
        <end position="613"/>
    </location>
</feature>
<feature type="region of interest" description="Disordered" evidence="1">
    <location>
        <begin position="357"/>
        <end position="386"/>
    </location>
</feature>
<dbReference type="SUPFAM" id="SSF47923">
    <property type="entry name" value="Ypt/Rab-GAP domain of gyp1p"/>
    <property type="match status" value="2"/>
</dbReference>
<dbReference type="Gene3D" id="1.10.8.270">
    <property type="entry name" value="putative rabgap domain of human tbc1 domain family member 14 like domains"/>
    <property type="match status" value="1"/>
</dbReference>
<feature type="domain" description="Rab-GAP TBC" evidence="2">
    <location>
        <begin position="80"/>
        <end position="270"/>
    </location>
</feature>
<feature type="compositionally biased region" description="Acidic residues" evidence="1">
    <location>
        <begin position="740"/>
        <end position="750"/>
    </location>
</feature>
<feature type="region of interest" description="Disordered" evidence="1">
    <location>
        <begin position="444"/>
        <end position="494"/>
    </location>
</feature>
<dbReference type="InterPro" id="IPR035969">
    <property type="entry name" value="Rab-GAP_TBC_sf"/>
</dbReference>
<dbReference type="Pfam" id="PF00566">
    <property type="entry name" value="RabGAP-TBC"/>
    <property type="match status" value="1"/>
</dbReference>